<name>A0A7S3C3I4_9EUKA</name>
<sequence>MRATLLAASQLLPSMRGFLAWMEPDQDDFVRFVYHLTAELIDQQADVAAPRRPPNSLAGYPPEQVHAETLGNLYLNALLASHSASLAAYSSTQQSPPKAASLDWFFGPVVIRASLAHHWHSCSIALQHEPRTVALLTSLLTAVSAGAKLTTPEIGYMHTPPRAVDGRLNVPTSFASARPSRPAVDTSTIDGVQQQWLRLTTTISLVSEQVHEIAHATIAGVAPIT</sequence>
<proteinExistence type="predicted"/>
<dbReference type="AlphaFoldDB" id="A0A7S3C3I4"/>
<organism evidence="1">
    <name type="scientific">Haptolina ericina</name>
    <dbReference type="NCBI Taxonomy" id="156174"/>
    <lineage>
        <taxon>Eukaryota</taxon>
        <taxon>Haptista</taxon>
        <taxon>Haptophyta</taxon>
        <taxon>Prymnesiophyceae</taxon>
        <taxon>Prymnesiales</taxon>
        <taxon>Prymnesiaceae</taxon>
        <taxon>Haptolina</taxon>
    </lineage>
</organism>
<evidence type="ECO:0000313" key="1">
    <source>
        <dbReference type="EMBL" id="CAE0153054.1"/>
    </source>
</evidence>
<reference evidence="1" key="1">
    <citation type="submission" date="2021-01" db="EMBL/GenBank/DDBJ databases">
        <authorList>
            <person name="Corre E."/>
            <person name="Pelletier E."/>
            <person name="Niang G."/>
            <person name="Scheremetjew M."/>
            <person name="Finn R."/>
            <person name="Kale V."/>
            <person name="Holt S."/>
            <person name="Cochrane G."/>
            <person name="Meng A."/>
            <person name="Brown T."/>
            <person name="Cohen L."/>
        </authorList>
    </citation>
    <scope>NUCLEOTIDE SEQUENCE</scope>
    <source>
        <strain evidence="1">CCMP281</strain>
    </source>
</reference>
<dbReference type="EMBL" id="HBHX01071963">
    <property type="protein sequence ID" value="CAE0153054.1"/>
    <property type="molecule type" value="Transcribed_RNA"/>
</dbReference>
<gene>
    <name evidence="1" type="ORF">HERI1096_LOCUS39808</name>
</gene>
<protein>
    <submittedName>
        <fullName evidence="1">Uncharacterized protein</fullName>
    </submittedName>
</protein>
<accession>A0A7S3C3I4</accession>